<feature type="region of interest" description="Disordered" evidence="1">
    <location>
        <begin position="584"/>
        <end position="608"/>
    </location>
</feature>
<sequence length="716" mass="80986">MVITDERQENASKKTLYSDEKRDINEYSSEGLKNWSGNENKAKQHSEHTFALNSDMPKLMDVTITAMVQSTLDDIIDQAMCEESRSQQEVGSCSIVGEAYDHHMEEYKYAPDKASKMTFEENNQVSKLMQNRNMMMSEGEPLLRGNEVPDELHGDTCQSTKDDHTSVKLMEAGADVLHSNGLNLLAEVALADAEINASTVDYQGSLNSNEQASEYDIYDEYEVLKCGEEEGDSRDSPCIENQGQKSFHEFNYCGACMEKETVVIEDYSSDFLSNSYLQVATDQLLRFDLFPKVKSYITFLIRSVLLWIFIKEVTTINSIFLMPSSKQTEINNTKMTSLGIDSNKELDNMGELNETIESEESFDSKVALTVDTSSSKKAVDMDYEPTVNDSARLDDSERRASDTDEVIPENVSQDNRDIDFTPEEEELQEPFRENTENSVANDENFHNLKGEDNIQEYSSDNTKNCVSNDQDILCLIHRPDEENKLKEPHKQDSLKGEDDDSLCSTTTKIPQGRRIVTRSISSLSKGATSNMSLEEKKRLLTEVRQKKMTLKSSLLKSNLGKITKENTERNKEYRCELNVVVVHKDEPKPPSPTSKMQENMRGERETTTSRLIRNNKSATTSHIPVLKSRGVQKENNGGEVEKYVRWDENLLQISSPQVKSSPSEAKQKPIPKSCLKPTNPATDSLGNILNANESLTPTVKRGVKVTIKQIKYRDEY</sequence>
<feature type="region of interest" description="Disordered" evidence="1">
    <location>
        <begin position="654"/>
        <end position="681"/>
    </location>
</feature>
<accession>A0A9N8VIM5</accession>
<comment type="caution">
    <text evidence="2">The sequence shown here is derived from an EMBL/GenBank/DDBJ whole genome shotgun (WGS) entry which is preliminary data.</text>
</comment>
<name>A0A9N8VIM5_9GLOM</name>
<organism evidence="2 3">
    <name type="scientific">Acaulospora morrowiae</name>
    <dbReference type="NCBI Taxonomy" id="94023"/>
    <lineage>
        <taxon>Eukaryota</taxon>
        <taxon>Fungi</taxon>
        <taxon>Fungi incertae sedis</taxon>
        <taxon>Mucoromycota</taxon>
        <taxon>Glomeromycotina</taxon>
        <taxon>Glomeromycetes</taxon>
        <taxon>Diversisporales</taxon>
        <taxon>Acaulosporaceae</taxon>
        <taxon>Acaulospora</taxon>
    </lineage>
</organism>
<feature type="compositionally biased region" description="Basic and acidic residues" evidence="1">
    <location>
        <begin position="483"/>
        <end position="496"/>
    </location>
</feature>
<feature type="region of interest" description="Disordered" evidence="1">
    <location>
        <begin position="483"/>
        <end position="507"/>
    </location>
</feature>
<reference evidence="2" key="1">
    <citation type="submission" date="2021-06" db="EMBL/GenBank/DDBJ databases">
        <authorList>
            <person name="Kallberg Y."/>
            <person name="Tangrot J."/>
            <person name="Rosling A."/>
        </authorList>
    </citation>
    <scope>NUCLEOTIDE SEQUENCE</scope>
    <source>
        <strain evidence="2">CL551</strain>
    </source>
</reference>
<dbReference type="AlphaFoldDB" id="A0A9N8VIM5"/>
<evidence type="ECO:0000313" key="2">
    <source>
        <dbReference type="EMBL" id="CAG8451400.1"/>
    </source>
</evidence>
<evidence type="ECO:0000313" key="3">
    <source>
        <dbReference type="Proteomes" id="UP000789342"/>
    </source>
</evidence>
<dbReference type="EMBL" id="CAJVPV010000321">
    <property type="protein sequence ID" value="CAG8451400.1"/>
    <property type="molecule type" value="Genomic_DNA"/>
</dbReference>
<protein>
    <submittedName>
        <fullName evidence="2">10407_t:CDS:1</fullName>
    </submittedName>
</protein>
<feature type="compositionally biased region" description="Basic and acidic residues" evidence="1">
    <location>
        <begin position="391"/>
        <end position="402"/>
    </location>
</feature>
<feature type="compositionally biased region" description="Polar residues" evidence="1">
    <location>
        <begin position="654"/>
        <end position="664"/>
    </location>
</feature>
<keyword evidence="3" id="KW-1185">Reference proteome</keyword>
<dbReference type="OrthoDB" id="2430592at2759"/>
<proteinExistence type="predicted"/>
<feature type="compositionally biased region" description="Basic and acidic residues" evidence="1">
    <location>
        <begin position="598"/>
        <end position="607"/>
    </location>
</feature>
<dbReference type="Proteomes" id="UP000789342">
    <property type="component" value="Unassembled WGS sequence"/>
</dbReference>
<gene>
    <name evidence="2" type="ORF">AMORRO_LOCUS916</name>
</gene>
<evidence type="ECO:0000256" key="1">
    <source>
        <dbReference type="SAM" id="MobiDB-lite"/>
    </source>
</evidence>
<feature type="region of interest" description="Disordered" evidence="1">
    <location>
        <begin position="385"/>
        <end position="449"/>
    </location>
</feature>